<keyword evidence="4" id="KW-0539">Nucleus</keyword>
<keyword evidence="1 4" id="KW-0747">Spliceosome</keyword>
<dbReference type="Gene3D" id="2.30.30.100">
    <property type="match status" value="1"/>
</dbReference>
<evidence type="ECO:0000256" key="4">
    <source>
        <dbReference type="PIRNR" id="PIRNR006609"/>
    </source>
</evidence>
<keyword evidence="4" id="KW-0694">RNA-binding</keyword>
<keyword evidence="3 4" id="KW-0687">Ribonucleoprotein</keyword>
<evidence type="ECO:0000256" key="3">
    <source>
        <dbReference type="ARBA" id="ARBA00023274"/>
    </source>
</evidence>
<dbReference type="GO" id="GO:0000398">
    <property type="term" value="P:mRNA splicing, via spliceosome"/>
    <property type="evidence" value="ECO:0007669"/>
    <property type="project" value="InterPro"/>
</dbReference>
<keyword evidence="7" id="KW-1185">Reference proteome</keyword>
<dbReference type="Ensembl" id="ENSCATT00000062405.1">
    <property type="protein sequence ID" value="ENSCATP00000038103.1"/>
    <property type="gene ID" value="ENSCATG00000041754.1"/>
</dbReference>
<evidence type="ECO:0000313" key="7">
    <source>
        <dbReference type="Proteomes" id="UP000233060"/>
    </source>
</evidence>
<comment type="subcellular location">
    <subcellularLocation>
        <location evidence="4">Nucleus</location>
    </subcellularLocation>
</comment>
<keyword evidence="2 4" id="KW-0508">mRNA splicing</keyword>
<evidence type="ECO:0000256" key="2">
    <source>
        <dbReference type="ARBA" id="ARBA00023187"/>
    </source>
</evidence>
<dbReference type="GO" id="GO:0071013">
    <property type="term" value="C:catalytic step 2 spliceosome"/>
    <property type="evidence" value="ECO:0007669"/>
    <property type="project" value="TreeGrafter"/>
</dbReference>
<proteinExistence type="inferred from homology"/>
<dbReference type="InterPro" id="IPR016487">
    <property type="entry name" value="Lsm6/sSmF"/>
</dbReference>
<protein>
    <recommendedName>
        <fullName evidence="5">Sm domain-containing protein</fullName>
    </recommendedName>
</protein>
<feature type="domain" description="Sm" evidence="5">
    <location>
        <begin position="3"/>
        <end position="62"/>
    </location>
</feature>
<dbReference type="SUPFAM" id="SSF50182">
    <property type="entry name" value="Sm-like ribonucleoproteins"/>
    <property type="match status" value="1"/>
</dbReference>
<dbReference type="STRING" id="9531.ENSCATP00000038103"/>
<dbReference type="InterPro" id="IPR001163">
    <property type="entry name" value="Sm_dom_euk/arc"/>
</dbReference>
<dbReference type="Proteomes" id="UP000233060">
    <property type="component" value="Unassembled WGS sequence"/>
</dbReference>
<dbReference type="GO" id="GO:0003723">
    <property type="term" value="F:RNA binding"/>
    <property type="evidence" value="ECO:0007669"/>
    <property type="project" value="UniProtKB-UniRule"/>
</dbReference>
<dbReference type="InterPro" id="IPR010920">
    <property type="entry name" value="LSM_dom_sf"/>
</dbReference>
<dbReference type="Pfam" id="PF01423">
    <property type="entry name" value="LSM"/>
    <property type="match status" value="1"/>
</dbReference>
<reference evidence="6" key="2">
    <citation type="submission" date="2025-09" db="UniProtKB">
        <authorList>
            <consortium name="Ensembl"/>
        </authorList>
    </citation>
    <scope>IDENTIFICATION</scope>
</reference>
<sequence length="74" mass="8365">PKPFLSGLTGKPVMVKLRLLVSVDGYMNMQLANTGRIHRWELCPGHLGEVLISVNNVLYIRGVEEEEKDGEMRE</sequence>
<name>A0A2K5NKP5_CERAT</name>
<reference evidence="6" key="1">
    <citation type="submission" date="2025-08" db="UniProtKB">
        <authorList>
            <consortium name="Ensembl"/>
        </authorList>
    </citation>
    <scope>IDENTIFICATION</scope>
</reference>
<dbReference type="PANTHER" id="PTHR11021:SF0">
    <property type="entry name" value="SMALL NUCLEAR RIBONUCLEOPROTEIN F"/>
    <property type="match status" value="1"/>
</dbReference>
<dbReference type="SMART" id="SM00651">
    <property type="entry name" value="Sm"/>
    <property type="match status" value="1"/>
</dbReference>
<comment type="similarity">
    <text evidence="4">Belongs to the snRNP Sm proteins family. SmF/LSm6 subfamily.</text>
</comment>
<keyword evidence="4" id="KW-0507">mRNA processing</keyword>
<dbReference type="GO" id="GO:0005685">
    <property type="term" value="C:U1 snRNP"/>
    <property type="evidence" value="ECO:0007669"/>
    <property type="project" value="TreeGrafter"/>
</dbReference>
<evidence type="ECO:0000313" key="6">
    <source>
        <dbReference type="Ensembl" id="ENSCATP00000038103.1"/>
    </source>
</evidence>
<dbReference type="GeneTree" id="ENSGT01120000272335"/>
<dbReference type="PANTHER" id="PTHR11021">
    <property type="entry name" value="SMALL NUCLEAR RIBONUCLEOPROTEIN F SNRNP-F"/>
    <property type="match status" value="1"/>
</dbReference>
<dbReference type="AlphaFoldDB" id="A0A2K5NKP5"/>
<dbReference type="GO" id="GO:0034715">
    <property type="term" value="C:pICln-Sm protein complex"/>
    <property type="evidence" value="ECO:0007669"/>
    <property type="project" value="TreeGrafter"/>
</dbReference>
<evidence type="ECO:0000256" key="1">
    <source>
        <dbReference type="ARBA" id="ARBA00022728"/>
    </source>
</evidence>
<accession>A0A2K5NKP5</accession>
<evidence type="ECO:0000259" key="5">
    <source>
        <dbReference type="SMART" id="SM00651"/>
    </source>
</evidence>
<organism evidence="6 7">
    <name type="scientific">Cercocebus atys</name>
    <name type="common">Sooty mangabey</name>
    <name type="synonym">Cercocebus torquatus atys</name>
    <dbReference type="NCBI Taxonomy" id="9531"/>
    <lineage>
        <taxon>Eukaryota</taxon>
        <taxon>Metazoa</taxon>
        <taxon>Chordata</taxon>
        <taxon>Craniata</taxon>
        <taxon>Vertebrata</taxon>
        <taxon>Euteleostomi</taxon>
        <taxon>Mammalia</taxon>
        <taxon>Eutheria</taxon>
        <taxon>Euarchontoglires</taxon>
        <taxon>Primates</taxon>
        <taxon>Haplorrhini</taxon>
        <taxon>Catarrhini</taxon>
        <taxon>Cercopithecidae</taxon>
        <taxon>Cercopithecinae</taxon>
        <taxon>Cercocebus</taxon>
    </lineage>
</organism>